<protein>
    <recommendedName>
        <fullName evidence="1">Glycosyltransferase 2-like domain-containing protein</fullName>
    </recommendedName>
</protein>
<dbReference type="InterPro" id="IPR001173">
    <property type="entry name" value="Glyco_trans_2-like"/>
</dbReference>
<accession>A0A0F9DB14</accession>
<evidence type="ECO:0000259" key="1">
    <source>
        <dbReference type="Pfam" id="PF00535"/>
    </source>
</evidence>
<comment type="caution">
    <text evidence="2">The sequence shown here is derived from an EMBL/GenBank/DDBJ whole genome shotgun (WGS) entry which is preliminary data.</text>
</comment>
<dbReference type="SUPFAM" id="SSF53448">
    <property type="entry name" value="Nucleotide-diphospho-sugar transferases"/>
    <property type="match status" value="1"/>
</dbReference>
<dbReference type="Gene3D" id="3.90.550.10">
    <property type="entry name" value="Spore Coat Polysaccharide Biosynthesis Protein SpsA, Chain A"/>
    <property type="match status" value="1"/>
</dbReference>
<dbReference type="PANTHER" id="PTHR43685:SF2">
    <property type="entry name" value="GLYCOSYLTRANSFERASE 2-LIKE DOMAIN-CONTAINING PROTEIN"/>
    <property type="match status" value="1"/>
</dbReference>
<dbReference type="AlphaFoldDB" id="A0A0F9DB14"/>
<evidence type="ECO:0000313" key="2">
    <source>
        <dbReference type="EMBL" id="KKL14951.1"/>
    </source>
</evidence>
<dbReference type="Pfam" id="PF00535">
    <property type="entry name" value="Glycos_transf_2"/>
    <property type="match status" value="1"/>
</dbReference>
<dbReference type="InterPro" id="IPR050834">
    <property type="entry name" value="Glycosyltransf_2"/>
</dbReference>
<feature type="non-terminal residue" evidence="2">
    <location>
        <position position="1"/>
    </location>
</feature>
<sequence length="211" mass="24187">PWTGVKYVRTASNSGTSVACNLAISSSYAKYIARIDADDMRESGSLEAMLEVQLKNPHSFVYDDVQLFTPRGNAKEWKMQDYDFDRLINKNFIPAGIMFPKEAWEEVGGYSKEMRHGRDDWAFNVALGVKGWCGIHLDRVGYLYRRHGENRTLSNTTPANRAEFKRKIMSLYPEAYQEKRPMGCCGAIGSTVTNHSEESWRKYYGSRNAWK</sequence>
<organism evidence="2">
    <name type="scientific">marine sediment metagenome</name>
    <dbReference type="NCBI Taxonomy" id="412755"/>
    <lineage>
        <taxon>unclassified sequences</taxon>
        <taxon>metagenomes</taxon>
        <taxon>ecological metagenomes</taxon>
    </lineage>
</organism>
<dbReference type="EMBL" id="LAZR01040251">
    <property type="protein sequence ID" value="KKL14951.1"/>
    <property type="molecule type" value="Genomic_DNA"/>
</dbReference>
<dbReference type="InterPro" id="IPR029044">
    <property type="entry name" value="Nucleotide-diphossugar_trans"/>
</dbReference>
<reference evidence="2" key="1">
    <citation type="journal article" date="2015" name="Nature">
        <title>Complex archaea that bridge the gap between prokaryotes and eukaryotes.</title>
        <authorList>
            <person name="Spang A."/>
            <person name="Saw J.H."/>
            <person name="Jorgensen S.L."/>
            <person name="Zaremba-Niedzwiedzka K."/>
            <person name="Martijn J."/>
            <person name="Lind A.E."/>
            <person name="van Eijk R."/>
            <person name="Schleper C."/>
            <person name="Guy L."/>
            <person name="Ettema T.J."/>
        </authorList>
    </citation>
    <scope>NUCLEOTIDE SEQUENCE</scope>
</reference>
<proteinExistence type="predicted"/>
<feature type="domain" description="Glycosyltransferase 2-like" evidence="1">
    <location>
        <begin position="4"/>
        <end position="80"/>
    </location>
</feature>
<name>A0A0F9DB14_9ZZZZ</name>
<dbReference type="PANTHER" id="PTHR43685">
    <property type="entry name" value="GLYCOSYLTRANSFERASE"/>
    <property type="match status" value="1"/>
</dbReference>
<gene>
    <name evidence="2" type="ORF">LCGC14_2510470</name>
</gene>